<name>A0A654BK40_BACMY</name>
<evidence type="ECO:0000313" key="1">
    <source>
        <dbReference type="EMBL" id="VXC80788.1"/>
    </source>
</evidence>
<sequence>MFRGTTLIDIHRYPLGAYNAGVRLNFHLRLGDRFDTFYTRNLSAGEFHSLS</sequence>
<dbReference type="AlphaFoldDB" id="A0A654BK40"/>
<protein>
    <submittedName>
        <fullName evidence="1">Uncharacterized protein</fullName>
    </submittedName>
</protein>
<dbReference type="EMBL" id="CABWMC010000032">
    <property type="protein sequence ID" value="VXC80788.1"/>
    <property type="molecule type" value="Genomic_DNA"/>
</dbReference>
<evidence type="ECO:0000313" key="2">
    <source>
        <dbReference type="Proteomes" id="UP000437562"/>
    </source>
</evidence>
<gene>
    <name evidence="1" type="ORF">BACI71_70521</name>
</gene>
<accession>A0A654BK40</accession>
<organism evidence="1 2">
    <name type="scientific">Bacillus mycoides</name>
    <dbReference type="NCBI Taxonomy" id="1405"/>
    <lineage>
        <taxon>Bacteria</taxon>
        <taxon>Bacillati</taxon>
        <taxon>Bacillota</taxon>
        <taxon>Bacilli</taxon>
        <taxon>Bacillales</taxon>
        <taxon>Bacillaceae</taxon>
        <taxon>Bacillus</taxon>
        <taxon>Bacillus cereus group</taxon>
    </lineage>
</organism>
<reference evidence="1 2" key="1">
    <citation type="submission" date="2019-10" db="EMBL/GenBank/DDBJ databases">
        <authorList>
            <person name="Karimi E."/>
        </authorList>
    </citation>
    <scope>NUCLEOTIDE SEQUENCE [LARGE SCALE GENOMIC DNA]</scope>
    <source>
        <strain evidence="1">Bacillus sp. 71</strain>
    </source>
</reference>
<proteinExistence type="predicted"/>
<dbReference type="Proteomes" id="UP000437562">
    <property type="component" value="Unassembled WGS sequence"/>
</dbReference>